<accession>A0ABU3GE67</accession>
<dbReference type="CDD" id="cd06267">
    <property type="entry name" value="PBP1_LacI_sugar_binding-like"/>
    <property type="match status" value="1"/>
</dbReference>
<evidence type="ECO:0000259" key="4">
    <source>
        <dbReference type="PROSITE" id="PS50932"/>
    </source>
</evidence>
<dbReference type="CDD" id="cd01392">
    <property type="entry name" value="HTH_LacI"/>
    <property type="match status" value="1"/>
</dbReference>
<dbReference type="PANTHER" id="PTHR30146">
    <property type="entry name" value="LACI-RELATED TRANSCRIPTIONAL REPRESSOR"/>
    <property type="match status" value="1"/>
</dbReference>
<keyword evidence="2 5" id="KW-0238">DNA-binding</keyword>
<organism evidence="5 6">
    <name type="scientific">Microbacterium gawkjiense</name>
    <dbReference type="NCBI Taxonomy" id="3067309"/>
    <lineage>
        <taxon>Bacteria</taxon>
        <taxon>Bacillati</taxon>
        <taxon>Actinomycetota</taxon>
        <taxon>Actinomycetes</taxon>
        <taxon>Micrococcales</taxon>
        <taxon>Microbacteriaceae</taxon>
        <taxon>Microbacterium</taxon>
    </lineage>
</organism>
<keyword evidence="6" id="KW-1185">Reference proteome</keyword>
<dbReference type="InterPro" id="IPR046335">
    <property type="entry name" value="LacI/GalR-like_sensor"/>
</dbReference>
<evidence type="ECO:0000256" key="3">
    <source>
        <dbReference type="ARBA" id="ARBA00023163"/>
    </source>
</evidence>
<keyword evidence="1" id="KW-0805">Transcription regulation</keyword>
<dbReference type="InterPro" id="IPR010982">
    <property type="entry name" value="Lambda_DNA-bd_dom_sf"/>
</dbReference>
<sequence length="349" mass="36574">MSKPTIMDVARLADVSKTTVSYVITGNGYVSEERRARIELAIARLGYRPNAFARGLSSSRVSTIGVVSADAADPFVARVTSGILTEAAARDIVVTVSVYGALSRATDVRRTAARQAGEALIYVAGSDFSRDVYATLAEQHLVVLAGEADPGVGVAAVMVDPRPAARELAALVASCGHQRVAVLAPARRRWSLYERVAGLREGLAGAGIASDNITTVAVEVSALGGRMAVDQLFLNTSDHPDRPTAVLCVDDSVALGVLQRSRQIGLVVPEHLSVTGFGDSPASQATTPSLTTARVPAETVGRAALEMLLRRTEMSADAISARMIAASVVAGETVHPPQRIPNPQMEIAQ</sequence>
<dbReference type="RefSeq" id="WP_311863406.1">
    <property type="nucleotide sequence ID" value="NZ_JAUZVV010000003.1"/>
</dbReference>
<evidence type="ECO:0000256" key="2">
    <source>
        <dbReference type="ARBA" id="ARBA00023125"/>
    </source>
</evidence>
<keyword evidence="3" id="KW-0804">Transcription</keyword>
<evidence type="ECO:0000256" key="1">
    <source>
        <dbReference type="ARBA" id="ARBA00023015"/>
    </source>
</evidence>
<protein>
    <submittedName>
        <fullName evidence="5">LacI family DNA-binding transcriptional regulator</fullName>
    </submittedName>
</protein>
<dbReference type="EMBL" id="JAUZVV010000003">
    <property type="protein sequence ID" value="MDT3318102.1"/>
    <property type="molecule type" value="Genomic_DNA"/>
</dbReference>
<gene>
    <name evidence="5" type="ORF">Q9S71_14840</name>
</gene>
<dbReference type="PROSITE" id="PS00356">
    <property type="entry name" value="HTH_LACI_1"/>
    <property type="match status" value="1"/>
</dbReference>
<dbReference type="Pfam" id="PF00356">
    <property type="entry name" value="LacI"/>
    <property type="match status" value="1"/>
</dbReference>
<dbReference type="PROSITE" id="PS50932">
    <property type="entry name" value="HTH_LACI_2"/>
    <property type="match status" value="1"/>
</dbReference>
<dbReference type="SUPFAM" id="SSF47413">
    <property type="entry name" value="lambda repressor-like DNA-binding domains"/>
    <property type="match status" value="1"/>
</dbReference>
<proteinExistence type="predicted"/>
<dbReference type="PANTHER" id="PTHR30146:SF153">
    <property type="entry name" value="LACTOSE OPERON REPRESSOR"/>
    <property type="match status" value="1"/>
</dbReference>
<comment type="caution">
    <text evidence="5">The sequence shown here is derived from an EMBL/GenBank/DDBJ whole genome shotgun (WGS) entry which is preliminary data.</text>
</comment>
<dbReference type="SUPFAM" id="SSF53822">
    <property type="entry name" value="Periplasmic binding protein-like I"/>
    <property type="match status" value="1"/>
</dbReference>
<dbReference type="SMART" id="SM00354">
    <property type="entry name" value="HTH_LACI"/>
    <property type="match status" value="1"/>
</dbReference>
<dbReference type="GO" id="GO:0003677">
    <property type="term" value="F:DNA binding"/>
    <property type="evidence" value="ECO:0007669"/>
    <property type="project" value="UniProtKB-KW"/>
</dbReference>
<dbReference type="Gene3D" id="1.10.260.40">
    <property type="entry name" value="lambda repressor-like DNA-binding domains"/>
    <property type="match status" value="1"/>
</dbReference>
<dbReference type="Pfam" id="PF13377">
    <property type="entry name" value="Peripla_BP_3"/>
    <property type="match status" value="1"/>
</dbReference>
<dbReference type="InterPro" id="IPR028082">
    <property type="entry name" value="Peripla_BP_I"/>
</dbReference>
<feature type="domain" description="HTH lacI-type" evidence="4">
    <location>
        <begin position="4"/>
        <end position="58"/>
    </location>
</feature>
<evidence type="ECO:0000313" key="6">
    <source>
        <dbReference type="Proteomes" id="UP001251849"/>
    </source>
</evidence>
<dbReference type="Proteomes" id="UP001251849">
    <property type="component" value="Unassembled WGS sequence"/>
</dbReference>
<evidence type="ECO:0000313" key="5">
    <source>
        <dbReference type="EMBL" id="MDT3318102.1"/>
    </source>
</evidence>
<name>A0ABU3GE67_9MICO</name>
<reference evidence="5 6" key="1">
    <citation type="submission" date="2023-08" db="EMBL/GenBank/DDBJ databases">
        <title>Microbacterium aquilitoris sp. nov. and Microbacterium gwkjibeachense sp. nov., isolated from beach.</title>
        <authorList>
            <person name="Lee S.D."/>
            <person name="Yang H."/>
            <person name="Kim I."/>
        </authorList>
    </citation>
    <scope>NUCLEOTIDE SEQUENCE [LARGE SCALE GENOMIC DNA]</scope>
    <source>
        <strain evidence="5 6">KSW4-11</strain>
    </source>
</reference>
<dbReference type="Gene3D" id="3.40.50.2300">
    <property type="match status" value="2"/>
</dbReference>
<dbReference type="InterPro" id="IPR000843">
    <property type="entry name" value="HTH_LacI"/>
</dbReference>